<keyword evidence="2" id="KW-0521">NADP</keyword>
<evidence type="ECO:0000256" key="2">
    <source>
        <dbReference type="ARBA" id="ARBA00022857"/>
    </source>
</evidence>
<accession>A0A250J795</accession>
<gene>
    <name evidence="4" type="ORF">CYFUS_004917</name>
</gene>
<dbReference type="Pfam" id="PF05368">
    <property type="entry name" value="NmrA"/>
    <property type="match status" value="1"/>
</dbReference>
<evidence type="ECO:0000313" key="5">
    <source>
        <dbReference type="Proteomes" id="UP000217257"/>
    </source>
</evidence>
<dbReference type="Gene3D" id="3.90.25.10">
    <property type="entry name" value="UDP-galactose 4-epimerase, domain 1"/>
    <property type="match status" value="1"/>
</dbReference>
<proteinExistence type="inferred from homology"/>
<dbReference type="InterPro" id="IPR008030">
    <property type="entry name" value="NmrA-like"/>
</dbReference>
<dbReference type="CDD" id="cd05251">
    <property type="entry name" value="NmrA_like_SDR_a"/>
    <property type="match status" value="1"/>
</dbReference>
<evidence type="ECO:0000313" key="4">
    <source>
        <dbReference type="EMBL" id="ATB39473.1"/>
    </source>
</evidence>
<dbReference type="RefSeq" id="WP_095987504.1">
    <property type="nucleotide sequence ID" value="NZ_CP022098.1"/>
</dbReference>
<reference evidence="4 5" key="1">
    <citation type="submission" date="2017-06" db="EMBL/GenBank/DDBJ databases">
        <title>Sequencing and comparative analysis of myxobacterial genomes.</title>
        <authorList>
            <person name="Rupp O."/>
            <person name="Goesmann A."/>
            <person name="Sogaard-Andersen L."/>
        </authorList>
    </citation>
    <scope>NUCLEOTIDE SEQUENCE [LARGE SCALE GENOMIC DNA]</scope>
    <source>
        <strain evidence="4 5">DSM 52655</strain>
    </source>
</reference>
<dbReference type="InterPro" id="IPR036291">
    <property type="entry name" value="NAD(P)-bd_dom_sf"/>
</dbReference>
<protein>
    <submittedName>
        <fullName evidence="4">NmrA family protein</fullName>
    </submittedName>
</protein>
<feature type="domain" description="NmrA-like" evidence="3">
    <location>
        <begin position="10"/>
        <end position="243"/>
    </location>
</feature>
<sequence>MTNQIHSAPVLVAGATGKQGGAVARSLLARRQSVRALVRDPQSPSAAALKALGADLVRGDLMDKASLLEACAGVRAVFSIPPLTLETLGTDAVRVMGKNLVDAAKDAGVPHFVHTSVSGAGDFHRKAPGWKEGRWDVAYWEDKAYTEELVRDAGFQYWTLLKPAFFMENFLRPSFMFAHSVGDRLVTVLKPHTVLALIAVKDIGEAGAAAILEPEKFHRVELELAGERLTMKEIARILGEAWNVSPEAPDLTPEEAMAQGMPPAFVKNYQQLNEVGSPATPEQARSLGLPLTDFKTWAHLVGR</sequence>
<dbReference type="PANTHER" id="PTHR42748:SF7">
    <property type="entry name" value="NMRA LIKE REDOX SENSOR 1-RELATED"/>
    <property type="match status" value="1"/>
</dbReference>
<dbReference type="SUPFAM" id="SSF51735">
    <property type="entry name" value="NAD(P)-binding Rossmann-fold domains"/>
    <property type="match status" value="1"/>
</dbReference>
<dbReference type="AlphaFoldDB" id="A0A250J795"/>
<name>A0A250J795_9BACT</name>
<evidence type="ECO:0000259" key="3">
    <source>
        <dbReference type="Pfam" id="PF05368"/>
    </source>
</evidence>
<comment type="similarity">
    <text evidence="1">Belongs to the NmrA-type oxidoreductase family.</text>
</comment>
<dbReference type="EMBL" id="CP022098">
    <property type="protein sequence ID" value="ATB39473.1"/>
    <property type="molecule type" value="Genomic_DNA"/>
</dbReference>
<dbReference type="PANTHER" id="PTHR42748">
    <property type="entry name" value="NITROGEN METABOLITE REPRESSION PROTEIN NMRA FAMILY MEMBER"/>
    <property type="match status" value="1"/>
</dbReference>
<evidence type="ECO:0000256" key="1">
    <source>
        <dbReference type="ARBA" id="ARBA00006328"/>
    </source>
</evidence>
<dbReference type="InterPro" id="IPR051164">
    <property type="entry name" value="NmrA-like_oxidored"/>
</dbReference>
<dbReference type="KEGG" id="cfus:CYFUS_004917"/>
<dbReference type="Gene3D" id="3.40.50.720">
    <property type="entry name" value="NAD(P)-binding Rossmann-like Domain"/>
    <property type="match status" value="1"/>
</dbReference>
<organism evidence="4 5">
    <name type="scientific">Cystobacter fuscus</name>
    <dbReference type="NCBI Taxonomy" id="43"/>
    <lineage>
        <taxon>Bacteria</taxon>
        <taxon>Pseudomonadati</taxon>
        <taxon>Myxococcota</taxon>
        <taxon>Myxococcia</taxon>
        <taxon>Myxococcales</taxon>
        <taxon>Cystobacterineae</taxon>
        <taxon>Archangiaceae</taxon>
        <taxon>Cystobacter</taxon>
    </lineage>
</organism>
<dbReference type="Proteomes" id="UP000217257">
    <property type="component" value="Chromosome"/>
</dbReference>